<feature type="region of interest" description="Disordered" evidence="1">
    <location>
        <begin position="36"/>
        <end position="98"/>
    </location>
</feature>
<protein>
    <submittedName>
        <fullName evidence="2">Uncharacterized protein</fullName>
    </submittedName>
</protein>
<evidence type="ECO:0000256" key="1">
    <source>
        <dbReference type="SAM" id="MobiDB-lite"/>
    </source>
</evidence>
<accession>A0AAV4IJD0</accession>
<proteinExistence type="predicted"/>
<dbReference type="AlphaFoldDB" id="A0AAV4IJD0"/>
<dbReference type="Proteomes" id="UP000762676">
    <property type="component" value="Unassembled WGS sequence"/>
</dbReference>
<gene>
    <name evidence="2" type="ORF">ElyMa_004798100</name>
</gene>
<feature type="compositionally biased region" description="Basic and acidic residues" evidence="1">
    <location>
        <begin position="40"/>
        <end position="84"/>
    </location>
</feature>
<sequence>MAHVVGLETEQSRVLLGICKARCSLVLRPIGFHVPPRRCASREGRGGGGEDKSFKISGEEKSVHVDGSRDDYVHTSGGDGRKETVGSSSKKTRQKTLA</sequence>
<comment type="caution">
    <text evidence="2">The sequence shown here is derived from an EMBL/GenBank/DDBJ whole genome shotgun (WGS) entry which is preliminary data.</text>
</comment>
<reference evidence="2 3" key="1">
    <citation type="journal article" date="2021" name="Elife">
        <title>Chloroplast acquisition without the gene transfer in kleptoplastic sea slugs, Plakobranchus ocellatus.</title>
        <authorList>
            <person name="Maeda T."/>
            <person name="Takahashi S."/>
            <person name="Yoshida T."/>
            <person name="Shimamura S."/>
            <person name="Takaki Y."/>
            <person name="Nagai Y."/>
            <person name="Toyoda A."/>
            <person name="Suzuki Y."/>
            <person name="Arimoto A."/>
            <person name="Ishii H."/>
            <person name="Satoh N."/>
            <person name="Nishiyama T."/>
            <person name="Hasebe M."/>
            <person name="Maruyama T."/>
            <person name="Minagawa J."/>
            <person name="Obokata J."/>
            <person name="Shigenobu S."/>
        </authorList>
    </citation>
    <scope>NUCLEOTIDE SEQUENCE [LARGE SCALE GENOMIC DNA]</scope>
</reference>
<evidence type="ECO:0000313" key="2">
    <source>
        <dbReference type="EMBL" id="GFS10065.1"/>
    </source>
</evidence>
<organism evidence="2 3">
    <name type="scientific">Elysia marginata</name>
    <dbReference type="NCBI Taxonomy" id="1093978"/>
    <lineage>
        <taxon>Eukaryota</taxon>
        <taxon>Metazoa</taxon>
        <taxon>Spiralia</taxon>
        <taxon>Lophotrochozoa</taxon>
        <taxon>Mollusca</taxon>
        <taxon>Gastropoda</taxon>
        <taxon>Heterobranchia</taxon>
        <taxon>Euthyneura</taxon>
        <taxon>Panpulmonata</taxon>
        <taxon>Sacoglossa</taxon>
        <taxon>Placobranchoidea</taxon>
        <taxon>Plakobranchidae</taxon>
        <taxon>Elysia</taxon>
    </lineage>
</organism>
<dbReference type="EMBL" id="BMAT01009626">
    <property type="protein sequence ID" value="GFS10065.1"/>
    <property type="molecule type" value="Genomic_DNA"/>
</dbReference>
<keyword evidence="3" id="KW-1185">Reference proteome</keyword>
<name>A0AAV4IJD0_9GAST</name>
<evidence type="ECO:0000313" key="3">
    <source>
        <dbReference type="Proteomes" id="UP000762676"/>
    </source>
</evidence>